<protein>
    <submittedName>
        <fullName evidence="1">Uncharacterized protein</fullName>
    </submittedName>
</protein>
<evidence type="ECO:0000313" key="1">
    <source>
        <dbReference type="EMBL" id="EAU29606.1"/>
    </source>
</evidence>
<dbReference type="OrthoDB" id="4502083at2759"/>
<proteinExistence type="predicted"/>
<dbReference type="VEuPathDB" id="FungiDB:ATEG_10157"/>
<dbReference type="Proteomes" id="UP000007963">
    <property type="component" value="Unassembled WGS sequence"/>
</dbReference>
<reference evidence="2" key="1">
    <citation type="submission" date="2005-09" db="EMBL/GenBank/DDBJ databases">
        <title>Annotation of the Aspergillus terreus NIH2624 genome.</title>
        <authorList>
            <person name="Birren B.W."/>
            <person name="Lander E.S."/>
            <person name="Galagan J.E."/>
            <person name="Nusbaum C."/>
            <person name="Devon K."/>
            <person name="Henn M."/>
            <person name="Ma L.-J."/>
            <person name="Jaffe D.B."/>
            <person name="Butler J."/>
            <person name="Alvarez P."/>
            <person name="Gnerre S."/>
            <person name="Grabherr M."/>
            <person name="Kleber M."/>
            <person name="Mauceli E.W."/>
            <person name="Brockman W."/>
            <person name="Rounsley S."/>
            <person name="Young S.K."/>
            <person name="LaButti K."/>
            <person name="Pushparaj V."/>
            <person name="DeCaprio D."/>
            <person name="Crawford M."/>
            <person name="Koehrsen M."/>
            <person name="Engels R."/>
            <person name="Montgomery P."/>
            <person name="Pearson M."/>
            <person name="Howarth C."/>
            <person name="Larson L."/>
            <person name="Luoma S."/>
            <person name="White J."/>
            <person name="Alvarado L."/>
            <person name="Kodira C.D."/>
            <person name="Zeng Q."/>
            <person name="Oleary S."/>
            <person name="Yandava C."/>
            <person name="Denning D.W."/>
            <person name="Nierman W.C."/>
            <person name="Milne T."/>
            <person name="Madden K."/>
        </authorList>
    </citation>
    <scope>NUCLEOTIDE SEQUENCE [LARGE SCALE GENOMIC DNA]</scope>
    <source>
        <strain evidence="2">NIH 2624 / FGSC A1156</strain>
    </source>
</reference>
<dbReference type="AlphaFoldDB" id="Q0C827"/>
<dbReference type="OMA" id="HEPYNVG"/>
<dbReference type="EMBL" id="CH476609">
    <property type="protein sequence ID" value="EAU29606.1"/>
    <property type="molecule type" value="Genomic_DNA"/>
</dbReference>
<dbReference type="HOGENOM" id="CLU_076666_1_0_1"/>
<dbReference type="GeneID" id="4319592"/>
<evidence type="ECO:0000313" key="2">
    <source>
        <dbReference type="Proteomes" id="UP000007963"/>
    </source>
</evidence>
<name>Q0C827_ASPTN</name>
<dbReference type="RefSeq" id="XP_001209459.1">
    <property type="nucleotide sequence ID" value="XM_001209459.1"/>
</dbReference>
<dbReference type="STRING" id="341663.Q0C827"/>
<accession>Q0C827</accession>
<organism evidence="1 2">
    <name type="scientific">Aspergillus terreus (strain NIH 2624 / FGSC A1156)</name>
    <dbReference type="NCBI Taxonomy" id="341663"/>
    <lineage>
        <taxon>Eukaryota</taxon>
        <taxon>Fungi</taxon>
        <taxon>Dikarya</taxon>
        <taxon>Ascomycota</taxon>
        <taxon>Pezizomycotina</taxon>
        <taxon>Eurotiomycetes</taxon>
        <taxon>Eurotiomycetidae</taxon>
        <taxon>Eurotiales</taxon>
        <taxon>Aspergillaceae</taxon>
        <taxon>Aspergillus</taxon>
        <taxon>Aspergillus subgen. Circumdati</taxon>
    </lineage>
</organism>
<gene>
    <name evidence="1" type="ORF">ATEG_10157</name>
</gene>
<sequence>MSEGNTLFHHESWLEPWSSPDFPRNESCIERQRRFKNKPWWKNITEQSQMQELIVRYAFDARFWPWGFMIYRTTYSSKKDWPAALDKLNRYFDIFSPDNVDDASRIVKEGHRDIVIEDPALDGVSLESILASGDPELPSTIRPTGYVNVLDMSHNPEDSGYDEGPFYNGCMRLDLTGLFNLAYYCEAKPLCELYNYVDDPDLVPYTDGYGCYNAPKSILVHRRILKAGGYELEPW</sequence>